<dbReference type="GO" id="GO:0009982">
    <property type="term" value="F:pseudouridine synthase activity"/>
    <property type="evidence" value="ECO:0007669"/>
    <property type="project" value="InterPro"/>
</dbReference>
<sequence>MTRLNRGQQSGSPRHAFTYSAAPRNIAHRCLGNFRFSSPGMTLLALNKPFGTICQFSPHPTRPTLAECVHLPDVYPAGRLDADSEGLLLLTDDGRLQARIAEPERKLPKTYWAQVEGPYDETAVARLRSGLDLGDFVTLPCEAREIPEPAHLWPRHPPIRFRASIPTHWLEITLVEGKNRQVRRMTAAVGKPTLRLVRVAIGPVDVFSLNLSPGQWCELPQQLLTLSGQPRGRPPR</sequence>
<name>A0A5E5P369_9BURK</name>
<dbReference type="PANTHER" id="PTHR47683">
    <property type="entry name" value="PSEUDOURIDINE SYNTHASE FAMILY PROTEIN-RELATED"/>
    <property type="match status" value="1"/>
</dbReference>
<dbReference type="InterPro" id="IPR000748">
    <property type="entry name" value="PsdUridine_synth_RsuA/RluB/E/F"/>
</dbReference>
<dbReference type="InterPro" id="IPR020094">
    <property type="entry name" value="TruA/RsuA/RluB/E/F_N"/>
</dbReference>
<protein>
    <recommendedName>
        <fullName evidence="3">Pseudouridine synthase</fullName>
        <ecNumber evidence="3">5.4.99.-</ecNumber>
    </recommendedName>
</protein>
<proteinExistence type="inferred from homology"/>
<dbReference type="EC" id="5.4.99.-" evidence="3"/>
<reference evidence="5 6" key="1">
    <citation type="submission" date="2019-08" db="EMBL/GenBank/DDBJ databases">
        <authorList>
            <person name="Peeters C."/>
        </authorList>
    </citation>
    <scope>NUCLEOTIDE SEQUENCE [LARGE SCALE GENOMIC DNA]</scope>
    <source>
        <strain evidence="5 6">LMG 18089</strain>
    </source>
</reference>
<evidence type="ECO:0000256" key="3">
    <source>
        <dbReference type="RuleBase" id="RU003887"/>
    </source>
</evidence>
<evidence type="ECO:0000259" key="4">
    <source>
        <dbReference type="Pfam" id="PF00849"/>
    </source>
</evidence>
<evidence type="ECO:0000313" key="5">
    <source>
        <dbReference type="EMBL" id="VVG71061.1"/>
    </source>
</evidence>
<comment type="similarity">
    <text evidence="1 3">Belongs to the pseudouridine synthase RsuA family.</text>
</comment>
<dbReference type="Gene3D" id="3.30.70.1560">
    <property type="entry name" value="Alpha-L RNA-binding motif"/>
    <property type="match status" value="1"/>
</dbReference>
<dbReference type="GO" id="GO:0001522">
    <property type="term" value="P:pseudouridine synthesis"/>
    <property type="evidence" value="ECO:0007669"/>
    <property type="project" value="InterPro"/>
</dbReference>
<organism evidence="5 6">
    <name type="scientific">Pandoraea apista</name>
    <dbReference type="NCBI Taxonomy" id="93218"/>
    <lineage>
        <taxon>Bacteria</taxon>
        <taxon>Pseudomonadati</taxon>
        <taxon>Pseudomonadota</taxon>
        <taxon>Betaproteobacteria</taxon>
        <taxon>Burkholderiales</taxon>
        <taxon>Burkholderiaceae</taxon>
        <taxon>Pandoraea</taxon>
    </lineage>
</organism>
<dbReference type="AlphaFoldDB" id="A0A5E5P369"/>
<dbReference type="Gene3D" id="3.30.70.580">
    <property type="entry name" value="Pseudouridine synthase I, catalytic domain, N-terminal subdomain"/>
    <property type="match status" value="1"/>
</dbReference>
<dbReference type="GO" id="GO:0003723">
    <property type="term" value="F:RNA binding"/>
    <property type="evidence" value="ECO:0007669"/>
    <property type="project" value="InterPro"/>
</dbReference>
<gene>
    <name evidence="5" type="ORF">PAP18089_02033</name>
</gene>
<keyword evidence="2 3" id="KW-0413">Isomerase</keyword>
<evidence type="ECO:0000313" key="6">
    <source>
        <dbReference type="Proteomes" id="UP000364291"/>
    </source>
</evidence>
<dbReference type="InterPro" id="IPR020103">
    <property type="entry name" value="PsdUridine_synth_cat_dom_sf"/>
</dbReference>
<dbReference type="PROSITE" id="PS01149">
    <property type="entry name" value="PSI_RSU"/>
    <property type="match status" value="1"/>
</dbReference>
<dbReference type="EMBL" id="CABPSX010000003">
    <property type="protein sequence ID" value="VVG71061.1"/>
    <property type="molecule type" value="Genomic_DNA"/>
</dbReference>
<accession>A0A5E5P369</accession>
<feature type="domain" description="Pseudouridine synthase RsuA/RluA-like" evidence="4">
    <location>
        <begin position="43"/>
        <end position="188"/>
    </location>
</feature>
<dbReference type="InterPro" id="IPR050343">
    <property type="entry name" value="RsuA_PseudoU_synthase"/>
</dbReference>
<dbReference type="PANTHER" id="PTHR47683:SF2">
    <property type="entry name" value="RNA-BINDING S4 DOMAIN-CONTAINING PROTEIN"/>
    <property type="match status" value="1"/>
</dbReference>
<dbReference type="InterPro" id="IPR018496">
    <property type="entry name" value="PsdUridine_synth_RsuA/RluB_CS"/>
</dbReference>
<dbReference type="InterPro" id="IPR006145">
    <property type="entry name" value="PsdUridine_synth_RsuA/RluA"/>
</dbReference>
<dbReference type="Proteomes" id="UP000364291">
    <property type="component" value="Unassembled WGS sequence"/>
</dbReference>
<evidence type="ECO:0000256" key="1">
    <source>
        <dbReference type="ARBA" id="ARBA00008348"/>
    </source>
</evidence>
<dbReference type="GO" id="GO:0006364">
    <property type="term" value="P:rRNA processing"/>
    <property type="evidence" value="ECO:0007669"/>
    <property type="project" value="UniProtKB-ARBA"/>
</dbReference>
<dbReference type="NCBIfam" id="TIGR00093">
    <property type="entry name" value="pseudouridine synthase"/>
    <property type="match status" value="1"/>
</dbReference>
<dbReference type="Pfam" id="PF00849">
    <property type="entry name" value="PseudoU_synth_2"/>
    <property type="match status" value="1"/>
</dbReference>
<evidence type="ECO:0000256" key="2">
    <source>
        <dbReference type="ARBA" id="ARBA00023235"/>
    </source>
</evidence>
<dbReference type="SUPFAM" id="SSF55120">
    <property type="entry name" value="Pseudouridine synthase"/>
    <property type="match status" value="1"/>
</dbReference>
<dbReference type="GO" id="GO:0140098">
    <property type="term" value="F:catalytic activity, acting on RNA"/>
    <property type="evidence" value="ECO:0007669"/>
    <property type="project" value="UniProtKB-ARBA"/>
</dbReference>
<dbReference type="InterPro" id="IPR042092">
    <property type="entry name" value="PsdUridine_s_RsuA/RluB/E/F_cat"/>
</dbReference>